<dbReference type="Proteomes" id="UP000308018">
    <property type="component" value="Unassembled WGS sequence"/>
</dbReference>
<reference evidence="2 4" key="4">
    <citation type="submission" date="2019-04" db="EMBL/GenBank/DDBJ databases">
        <title>A reverse ecology approach based on a biological definition of microbial populations.</title>
        <authorList>
            <person name="Arevalo P."/>
            <person name="Vaninsberghe D."/>
            <person name="Elsherbini J."/>
            <person name="Gore J."/>
            <person name="Polz M."/>
        </authorList>
    </citation>
    <scope>NUCLEOTIDE SEQUENCE [LARGE SCALE GENOMIC DNA]</scope>
    <source>
        <strain evidence="2 4">10N.222.45.A8</strain>
    </source>
</reference>
<reference evidence="3" key="1">
    <citation type="submission" date="2016-07" db="EMBL/GenBank/DDBJ databases">
        <title>Nontailed viruses are major unrecognized killers of bacteria in the ocean.</title>
        <authorList>
            <person name="Kauffman K."/>
            <person name="Hussain F."/>
            <person name="Yang J."/>
            <person name="Arevalo P."/>
            <person name="Brown J."/>
            <person name="Cutler M."/>
            <person name="Kelly L."/>
            <person name="Polz M.F."/>
        </authorList>
    </citation>
    <scope>NUCLEOTIDE SEQUENCE [LARGE SCALE GENOMIC DNA]</scope>
    <source>
        <strain evidence="3">10N.222.48.A2</strain>
    </source>
</reference>
<organism evidence="1 3">
    <name type="scientific">Vibrio tasmaniensis</name>
    <dbReference type="NCBI Taxonomy" id="212663"/>
    <lineage>
        <taxon>Bacteria</taxon>
        <taxon>Pseudomonadati</taxon>
        <taxon>Pseudomonadota</taxon>
        <taxon>Gammaproteobacteria</taxon>
        <taxon>Vibrionales</taxon>
        <taxon>Vibrionaceae</taxon>
        <taxon>Vibrio</taxon>
    </lineage>
</organism>
<proteinExistence type="predicted"/>
<reference evidence="1" key="3">
    <citation type="journal article" date="2018" name="Nature">
        <title>A major lineage of non-tailed dsDNA viruses as unrecognized killers of marine bacteria.</title>
        <authorList>
            <person name="Kauffman K.M."/>
            <person name="Hussain F.A."/>
            <person name="Yang J."/>
            <person name="Arevalo P."/>
            <person name="Brown J.M."/>
            <person name="Chang W.K."/>
            <person name="VanInsberghe D."/>
            <person name="Elsherbini J."/>
            <person name="Sharma R.S."/>
            <person name="Cutler M.B."/>
            <person name="Kelly L."/>
            <person name="Polz M.F."/>
        </authorList>
    </citation>
    <scope>NUCLEOTIDE SEQUENCE</scope>
    <source>
        <strain evidence="1">10N.222.48.A2</strain>
    </source>
</reference>
<evidence type="ECO:0000313" key="2">
    <source>
        <dbReference type="EMBL" id="TKG27994.1"/>
    </source>
</evidence>
<dbReference type="AlphaFoldDB" id="A0A2N7NN71"/>
<reference evidence="1" key="2">
    <citation type="submission" date="2016-07" db="EMBL/GenBank/DDBJ databases">
        <authorList>
            <person name="Wan K."/>
            <person name="Booth B."/>
            <person name="Spirohn K."/>
            <person name="Hao T."/>
            <person name="Hu Y."/>
            <person name="Calderwood M."/>
            <person name="Hill D."/>
            <person name="Mohr S."/>
            <person name="Vidal M."/>
            <person name="Celniker S."/>
            <person name="Perrimon N."/>
        </authorList>
    </citation>
    <scope>NUCLEOTIDE SEQUENCE</scope>
    <source>
        <strain evidence="1">10N.222.48.A2</strain>
    </source>
</reference>
<protein>
    <submittedName>
        <fullName evidence="1">Uncharacterized protein</fullName>
    </submittedName>
</protein>
<evidence type="ECO:0000313" key="4">
    <source>
        <dbReference type="Proteomes" id="UP000308018"/>
    </source>
</evidence>
<sequence>METTIEKLNQLLLQSHAVIDKTTEGGISVGVVQYVPEINAAVGYLQNNRNMKIVISVKPQSPTVHLVIGHKSGEEIIVEKEYPSLESVTETVLTDLCATHLMNS</sequence>
<comment type="caution">
    <text evidence="1">The sequence shown here is derived from an EMBL/GenBank/DDBJ whole genome shotgun (WGS) entry which is preliminary data.</text>
</comment>
<name>A0A2N7NN71_9VIBR</name>
<accession>A0A2N7NN71</accession>
<dbReference type="EMBL" id="MDBP01000014">
    <property type="protein sequence ID" value="PMP17755.1"/>
    <property type="molecule type" value="Genomic_DNA"/>
</dbReference>
<dbReference type="RefSeq" id="WP_102257403.1">
    <property type="nucleotide sequence ID" value="NZ_MDBP01000014.1"/>
</dbReference>
<dbReference type="Proteomes" id="UP000235579">
    <property type="component" value="Unassembled WGS sequence"/>
</dbReference>
<evidence type="ECO:0000313" key="1">
    <source>
        <dbReference type="EMBL" id="PMP17755.1"/>
    </source>
</evidence>
<gene>
    <name evidence="1" type="ORF">BCS92_04945</name>
    <name evidence="2" type="ORF">FC057_22665</name>
</gene>
<evidence type="ECO:0000313" key="3">
    <source>
        <dbReference type="Proteomes" id="UP000235579"/>
    </source>
</evidence>
<dbReference type="EMBL" id="SYVV01000043">
    <property type="protein sequence ID" value="TKG27994.1"/>
    <property type="molecule type" value="Genomic_DNA"/>
</dbReference>